<sequence length="292" mass="32124">MRCHQFPLQNGAMHPVAAWSLDGHEIPQSARDHLHTLFYQPLHPTFLPACTWSLSRTQPPSDVLLNVHVGVSKGAGGTQFLVSGDYAFYHYMQQGINDKVTFILDRVLKTMHHRLGLGLCVSVAPDPGFVASLQPLHFGHQHRVPVPTHREIQETLVHIGDKPPRFLGSSDWIGSIEVGFVLDERYGITFRSLSCASGADLPSRAHDLALHFESQGTPVMMGGASMAYTLLGVDIHASTGDVAFLILDPHYTGPDDLVTIQTKGVACGWRKTTSFAPGSFYNFCLPQRPELH</sequence>
<dbReference type="InterPro" id="IPR012462">
    <property type="entry name" value="UFSP1/2_DUB_cat"/>
</dbReference>
<dbReference type="VEuPathDB" id="FungiDB:SPRG_07444"/>
<dbReference type="OrthoDB" id="417506at2759"/>
<gene>
    <name evidence="3" type="ORF">SPRG_07444</name>
</gene>
<dbReference type="Gene3D" id="3.90.70.130">
    <property type="match status" value="1"/>
</dbReference>
<dbReference type="PANTHER" id="PTHR48153:SF2">
    <property type="entry name" value="UFM1-SPECIFIC PROTEASE 2"/>
    <property type="match status" value="1"/>
</dbReference>
<dbReference type="STRING" id="695850.A0A067CDI0"/>
<feature type="domain" description="UFSP1/2/DUB catalytic" evidence="2">
    <location>
        <begin position="141"/>
        <end position="284"/>
    </location>
</feature>
<evidence type="ECO:0000259" key="2">
    <source>
        <dbReference type="Pfam" id="PF07910"/>
    </source>
</evidence>
<dbReference type="AlphaFoldDB" id="A0A067CDI0"/>
<dbReference type="PANTHER" id="PTHR48153">
    <property type="entry name" value="UFM1-SPECIFIC PROTEASE 2"/>
    <property type="match status" value="1"/>
</dbReference>
<dbReference type="Pfam" id="PF07910">
    <property type="entry name" value="Peptidase_C78"/>
    <property type="match status" value="1"/>
</dbReference>
<dbReference type="Proteomes" id="UP000030745">
    <property type="component" value="Unassembled WGS sequence"/>
</dbReference>
<keyword evidence="1" id="KW-0378">Hydrolase</keyword>
<keyword evidence="4" id="KW-1185">Reference proteome</keyword>
<protein>
    <recommendedName>
        <fullName evidence="2">UFSP1/2/DUB catalytic domain-containing protein</fullName>
    </recommendedName>
</protein>
<evidence type="ECO:0000313" key="3">
    <source>
        <dbReference type="EMBL" id="KDO27195.1"/>
    </source>
</evidence>
<dbReference type="EMBL" id="KK583218">
    <property type="protein sequence ID" value="KDO27195.1"/>
    <property type="molecule type" value="Genomic_DNA"/>
</dbReference>
<accession>A0A067CDI0</accession>
<proteinExistence type="predicted"/>
<dbReference type="RefSeq" id="XP_012201973.1">
    <property type="nucleotide sequence ID" value="XM_012346583.1"/>
</dbReference>
<organism evidence="3 4">
    <name type="scientific">Saprolegnia parasitica (strain CBS 223.65)</name>
    <dbReference type="NCBI Taxonomy" id="695850"/>
    <lineage>
        <taxon>Eukaryota</taxon>
        <taxon>Sar</taxon>
        <taxon>Stramenopiles</taxon>
        <taxon>Oomycota</taxon>
        <taxon>Saprolegniomycetes</taxon>
        <taxon>Saprolegniales</taxon>
        <taxon>Saprolegniaceae</taxon>
        <taxon>Saprolegnia</taxon>
    </lineage>
</organism>
<reference evidence="3 4" key="1">
    <citation type="journal article" date="2013" name="PLoS Genet.">
        <title>Distinctive expansion of potential virulence genes in the genome of the oomycete fish pathogen Saprolegnia parasitica.</title>
        <authorList>
            <person name="Jiang R.H."/>
            <person name="de Bruijn I."/>
            <person name="Haas B.J."/>
            <person name="Belmonte R."/>
            <person name="Lobach L."/>
            <person name="Christie J."/>
            <person name="van den Ackerveken G."/>
            <person name="Bottin A."/>
            <person name="Bulone V."/>
            <person name="Diaz-Moreno S.M."/>
            <person name="Dumas B."/>
            <person name="Fan L."/>
            <person name="Gaulin E."/>
            <person name="Govers F."/>
            <person name="Grenville-Briggs L.J."/>
            <person name="Horner N.R."/>
            <person name="Levin J.Z."/>
            <person name="Mammella M."/>
            <person name="Meijer H.J."/>
            <person name="Morris P."/>
            <person name="Nusbaum C."/>
            <person name="Oome S."/>
            <person name="Phillips A.J."/>
            <person name="van Rooyen D."/>
            <person name="Rzeszutek E."/>
            <person name="Saraiva M."/>
            <person name="Secombes C.J."/>
            <person name="Seidl M.F."/>
            <person name="Snel B."/>
            <person name="Stassen J.H."/>
            <person name="Sykes S."/>
            <person name="Tripathy S."/>
            <person name="van den Berg H."/>
            <person name="Vega-Arreguin J.C."/>
            <person name="Wawra S."/>
            <person name="Young S.K."/>
            <person name="Zeng Q."/>
            <person name="Dieguez-Uribeondo J."/>
            <person name="Russ C."/>
            <person name="Tyler B.M."/>
            <person name="van West P."/>
        </authorList>
    </citation>
    <scope>NUCLEOTIDE SEQUENCE [LARGE SCALE GENOMIC DNA]</scope>
    <source>
        <strain evidence="3 4">CBS 223.65</strain>
    </source>
</reference>
<dbReference type="GO" id="GO:0071567">
    <property type="term" value="F:deUFMylase activity"/>
    <property type="evidence" value="ECO:0007669"/>
    <property type="project" value="TreeGrafter"/>
</dbReference>
<name>A0A067CDI0_SAPPC</name>
<dbReference type="GeneID" id="24129717"/>
<evidence type="ECO:0000256" key="1">
    <source>
        <dbReference type="ARBA" id="ARBA00022801"/>
    </source>
</evidence>
<evidence type="ECO:0000313" key="4">
    <source>
        <dbReference type="Proteomes" id="UP000030745"/>
    </source>
</evidence>
<dbReference type="KEGG" id="spar:SPRG_07444"/>